<dbReference type="PROSITE" id="PS01156">
    <property type="entry name" value="TONB_DEPENDENT_REC_2"/>
    <property type="match status" value="1"/>
</dbReference>
<evidence type="ECO:0000256" key="1">
    <source>
        <dbReference type="ARBA" id="ARBA00004571"/>
    </source>
</evidence>
<dbReference type="InterPro" id="IPR036942">
    <property type="entry name" value="Beta-barrel_TonB_sf"/>
</dbReference>
<dbReference type="NCBIfam" id="TIGR01782">
    <property type="entry name" value="TonB-Xanth-Caul"/>
    <property type="match status" value="1"/>
</dbReference>
<evidence type="ECO:0000256" key="13">
    <source>
        <dbReference type="RuleBase" id="RU003357"/>
    </source>
</evidence>
<dbReference type="RefSeq" id="WP_354601318.1">
    <property type="nucleotide sequence ID" value="NZ_JBEWZI010000011.1"/>
</dbReference>
<feature type="domain" description="TonB-dependent receptor plug" evidence="17">
    <location>
        <begin position="81"/>
        <end position="183"/>
    </location>
</feature>
<dbReference type="PROSITE" id="PS52016">
    <property type="entry name" value="TONB_DEPENDENT_REC_3"/>
    <property type="match status" value="1"/>
</dbReference>
<evidence type="ECO:0000256" key="14">
    <source>
        <dbReference type="SAM" id="MobiDB-lite"/>
    </source>
</evidence>
<evidence type="ECO:0000256" key="8">
    <source>
        <dbReference type="ARBA" id="ARBA00023136"/>
    </source>
</evidence>
<evidence type="ECO:0000256" key="11">
    <source>
        <dbReference type="PROSITE-ProRule" id="PRU01360"/>
    </source>
</evidence>
<evidence type="ECO:0000256" key="2">
    <source>
        <dbReference type="ARBA" id="ARBA00009810"/>
    </source>
</evidence>
<dbReference type="InterPro" id="IPR012910">
    <property type="entry name" value="Plug_dom"/>
</dbReference>
<keyword evidence="8 11" id="KW-0472">Membrane</keyword>
<dbReference type="CDD" id="cd01347">
    <property type="entry name" value="ligand_gated_channel"/>
    <property type="match status" value="1"/>
</dbReference>
<dbReference type="InterPro" id="IPR039426">
    <property type="entry name" value="TonB-dep_rcpt-like"/>
</dbReference>
<keyword evidence="4 11" id="KW-1134">Transmembrane beta strand</keyword>
<sequence>MYQQQNTSSAATAAGLRRKAIFVALSLALAGPALAQTATPAGDKAKPAPAATKEKVQVMKEVKVVGQAASLDSALDVQQMADNVVSVVHADAIGQLPDSNAAEALQRVPGVSVERDQGEGRYVRIRGLGPDLNSVTINGSLVPSPESGRRAVALDVLPAGLIRSLEVSKTLTPDQDANSIGGTVDVKTLSAFDHPGQFASVEAGASHDTLVSKTSPNMGAAWSNRFLGDKLGVAAALSASQRKFGSTNTETGGAWDGDKLEEFQRRDYQITRERVGGGVNFDFRPEKGQQYYLRTLLSRYKDEEVRQRHNIEFDDAQAEGQLGDAESSRELKARKETQDIQSIVLGGERTLGLWDLALVGGFSRASEKSPRHIAAAKFESGETYTAGFSNSQRPELLSSSAINNAADYELDSIELEEQNTRDTERNLRFDLSRKFKAMGGDNQVKFGAKSSRRTKTNELTVWDVDGGDLGNPSLSGLSSNVDYAWGDYGPGISDTGVKGLLNGVNLADYLDDEQSRVNDFTMREKTDAAYLQNTYSIGLWRILGGVRYQATRFQAEGTGVRDGDFVATQARSGHRDWLPALHVRRDLDNDTTVRAAWSNSVVRPTFEQLAPGFVIDGDEAEFGNPDLKPMKSGNFDLGIERRLGYAGVVSAYAFHKQIRNFVYNTDLAGTGDWASFDAAHTYANGDQAQVTGLELAFSQPLRFLPAPWNGLLVGTNATFSQSSARIAGQSGGSAAARDIPLPSQSKRALNFTLGYDQGPWNLRLAANHKSKYLLEVVDIGDADKDQYVDAQTHYDFSARYSVTKQVQVVFEALNLSDEKYYVYAGNASRNAQYESYGRTYKLGLKTVF</sequence>
<organism evidence="18 19">
    <name type="scientific">Uliginosibacterium flavum</name>
    <dbReference type="NCBI Taxonomy" id="1396831"/>
    <lineage>
        <taxon>Bacteria</taxon>
        <taxon>Pseudomonadati</taxon>
        <taxon>Pseudomonadota</taxon>
        <taxon>Betaproteobacteria</taxon>
        <taxon>Rhodocyclales</taxon>
        <taxon>Zoogloeaceae</taxon>
        <taxon>Uliginosibacterium</taxon>
    </lineage>
</organism>
<keyword evidence="19" id="KW-1185">Reference proteome</keyword>
<dbReference type="InterPro" id="IPR000531">
    <property type="entry name" value="Beta-barrel_TonB"/>
</dbReference>
<evidence type="ECO:0000313" key="18">
    <source>
        <dbReference type="EMBL" id="MET7014859.1"/>
    </source>
</evidence>
<evidence type="ECO:0000256" key="12">
    <source>
        <dbReference type="PROSITE-ProRule" id="PRU10144"/>
    </source>
</evidence>
<evidence type="ECO:0000256" key="6">
    <source>
        <dbReference type="ARBA" id="ARBA00022729"/>
    </source>
</evidence>
<evidence type="ECO:0000259" key="17">
    <source>
        <dbReference type="Pfam" id="PF07715"/>
    </source>
</evidence>
<dbReference type="Pfam" id="PF00593">
    <property type="entry name" value="TonB_dep_Rec_b-barrel"/>
    <property type="match status" value="1"/>
</dbReference>
<dbReference type="Pfam" id="PF07715">
    <property type="entry name" value="Plug"/>
    <property type="match status" value="1"/>
</dbReference>
<dbReference type="Proteomes" id="UP001549691">
    <property type="component" value="Unassembled WGS sequence"/>
</dbReference>
<dbReference type="PANTHER" id="PTHR40980">
    <property type="entry name" value="PLUG DOMAIN-CONTAINING PROTEIN"/>
    <property type="match status" value="1"/>
</dbReference>
<keyword evidence="9 18" id="KW-0675">Receptor</keyword>
<feature type="domain" description="TonB-dependent receptor-like beta-barrel" evidence="16">
    <location>
        <begin position="403"/>
        <end position="815"/>
    </location>
</feature>
<keyword evidence="3 11" id="KW-0813">Transport</keyword>
<keyword evidence="10 11" id="KW-0998">Cell outer membrane</keyword>
<protein>
    <submittedName>
        <fullName evidence="18">TonB-dependent receptor</fullName>
    </submittedName>
</protein>
<dbReference type="InterPro" id="IPR010917">
    <property type="entry name" value="TonB_rcpt_CS"/>
</dbReference>
<comment type="caution">
    <text evidence="18">The sequence shown here is derived from an EMBL/GenBank/DDBJ whole genome shotgun (WGS) entry which is preliminary data.</text>
</comment>
<feature type="signal peptide" evidence="15">
    <location>
        <begin position="1"/>
        <end position="35"/>
    </location>
</feature>
<evidence type="ECO:0000256" key="4">
    <source>
        <dbReference type="ARBA" id="ARBA00022452"/>
    </source>
</evidence>
<accession>A0ABV2TLR5</accession>
<dbReference type="InterPro" id="IPR037066">
    <property type="entry name" value="Plug_dom_sf"/>
</dbReference>
<evidence type="ECO:0000313" key="19">
    <source>
        <dbReference type="Proteomes" id="UP001549691"/>
    </source>
</evidence>
<dbReference type="PANTHER" id="PTHR40980:SF4">
    <property type="entry name" value="TONB-DEPENDENT RECEPTOR-LIKE BETA-BARREL DOMAIN-CONTAINING PROTEIN"/>
    <property type="match status" value="1"/>
</dbReference>
<gene>
    <name evidence="18" type="ORF">ABXR19_11720</name>
</gene>
<evidence type="ECO:0000256" key="10">
    <source>
        <dbReference type="ARBA" id="ARBA00023237"/>
    </source>
</evidence>
<feature type="region of interest" description="Disordered" evidence="14">
    <location>
        <begin position="314"/>
        <end position="333"/>
    </location>
</feature>
<dbReference type="SUPFAM" id="SSF56935">
    <property type="entry name" value="Porins"/>
    <property type="match status" value="1"/>
</dbReference>
<evidence type="ECO:0000256" key="9">
    <source>
        <dbReference type="ARBA" id="ARBA00023170"/>
    </source>
</evidence>
<evidence type="ECO:0000256" key="7">
    <source>
        <dbReference type="ARBA" id="ARBA00023077"/>
    </source>
</evidence>
<dbReference type="Gene3D" id="2.40.170.20">
    <property type="entry name" value="TonB-dependent receptor, beta-barrel domain"/>
    <property type="match status" value="1"/>
</dbReference>
<name>A0ABV2TLR5_9RHOO</name>
<dbReference type="EMBL" id="JBEWZI010000011">
    <property type="protein sequence ID" value="MET7014859.1"/>
    <property type="molecule type" value="Genomic_DNA"/>
</dbReference>
<keyword evidence="7 13" id="KW-0798">TonB box</keyword>
<reference evidence="18 19" key="1">
    <citation type="submission" date="2024-07" db="EMBL/GenBank/DDBJ databases">
        <title>Uliginosibacterium flavum JJ3220;KACC:17644.</title>
        <authorList>
            <person name="Kim M.K."/>
        </authorList>
    </citation>
    <scope>NUCLEOTIDE SEQUENCE [LARGE SCALE GENOMIC DNA]</scope>
    <source>
        <strain evidence="18 19">KACC:17644</strain>
    </source>
</reference>
<keyword evidence="5 11" id="KW-0812">Transmembrane</keyword>
<comment type="similarity">
    <text evidence="2 11 13">Belongs to the TonB-dependent receptor family.</text>
</comment>
<proteinExistence type="inferred from homology"/>
<evidence type="ECO:0000259" key="16">
    <source>
        <dbReference type="Pfam" id="PF00593"/>
    </source>
</evidence>
<feature type="short sequence motif" description="TonB C-terminal box" evidence="12">
    <location>
        <begin position="831"/>
        <end position="848"/>
    </location>
</feature>
<comment type="subcellular location">
    <subcellularLocation>
        <location evidence="1 11">Cell outer membrane</location>
        <topology evidence="1 11">Multi-pass membrane protein</topology>
    </subcellularLocation>
</comment>
<feature type="chain" id="PRO_5046003912" evidence="15">
    <location>
        <begin position="36"/>
        <end position="848"/>
    </location>
</feature>
<evidence type="ECO:0000256" key="15">
    <source>
        <dbReference type="SAM" id="SignalP"/>
    </source>
</evidence>
<evidence type="ECO:0000256" key="3">
    <source>
        <dbReference type="ARBA" id="ARBA00022448"/>
    </source>
</evidence>
<keyword evidence="6 15" id="KW-0732">Signal</keyword>
<dbReference type="InterPro" id="IPR010104">
    <property type="entry name" value="TonB_rcpt_bac"/>
</dbReference>
<dbReference type="Gene3D" id="2.170.130.10">
    <property type="entry name" value="TonB-dependent receptor, plug domain"/>
    <property type="match status" value="1"/>
</dbReference>
<evidence type="ECO:0000256" key="5">
    <source>
        <dbReference type="ARBA" id="ARBA00022692"/>
    </source>
</evidence>